<gene>
    <name evidence="20" type="ORF">ZOSMA_19G01490</name>
</gene>
<evidence type="ECO:0000256" key="5">
    <source>
        <dbReference type="ARBA" id="ARBA00022679"/>
    </source>
</evidence>
<evidence type="ECO:0000256" key="13">
    <source>
        <dbReference type="ARBA" id="ARBA00023136"/>
    </source>
</evidence>
<dbReference type="PROSITE" id="PS00108">
    <property type="entry name" value="PROTEIN_KINASE_ST"/>
    <property type="match status" value="1"/>
</dbReference>
<keyword evidence="2" id="KW-0723">Serine/threonine-protein kinase</keyword>
<dbReference type="PANTHER" id="PTHR45631">
    <property type="entry name" value="OS07G0107800 PROTEIN-RELATED"/>
    <property type="match status" value="1"/>
</dbReference>
<dbReference type="OrthoDB" id="2017114at2759"/>
<keyword evidence="4" id="KW-0433">Leucine-rich repeat</keyword>
<feature type="compositionally biased region" description="Low complexity" evidence="16">
    <location>
        <begin position="875"/>
        <end position="890"/>
    </location>
</feature>
<feature type="binding site" evidence="15">
    <location>
        <position position="618"/>
    </location>
    <ligand>
        <name>ATP</name>
        <dbReference type="ChEBI" id="CHEBI:30616"/>
    </ligand>
</feature>
<dbReference type="EMBL" id="LFYR01000728">
    <property type="protein sequence ID" value="KMZ70560.1"/>
    <property type="molecule type" value="Genomic_DNA"/>
</dbReference>
<evidence type="ECO:0000256" key="7">
    <source>
        <dbReference type="ARBA" id="ARBA00022729"/>
    </source>
</evidence>
<dbReference type="InterPro" id="IPR017441">
    <property type="entry name" value="Protein_kinase_ATP_BS"/>
</dbReference>
<keyword evidence="8" id="KW-0677">Repeat</keyword>
<dbReference type="InterPro" id="IPR024788">
    <property type="entry name" value="Malectin-like_Carb-bd_dom"/>
</dbReference>
<evidence type="ECO:0000256" key="11">
    <source>
        <dbReference type="ARBA" id="ARBA00022840"/>
    </source>
</evidence>
<dbReference type="SMART" id="SM00220">
    <property type="entry name" value="S_TKc"/>
    <property type="match status" value="1"/>
</dbReference>
<evidence type="ECO:0000259" key="19">
    <source>
        <dbReference type="PROSITE" id="PS50011"/>
    </source>
</evidence>
<keyword evidence="13 17" id="KW-0472">Membrane</keyword>
<keyword evidence="7 18" id="KW-0732">Signal</keyword>
<comment type="caution">
    <text evidence="20">The sequence shown here is derived from an EMBL/GenBank/DDBJ whole genome shotgun (WGS) entry which is preliminary data.</text>
</comment>
<comment type="subcellular location">
    <subcellularLocation>
        <location evidence="1">Cell membrane</location>
        <topology evidence="1">Single-pass membrane protein</topology>
    </subcellularLocation>
</comment>
<accession>A0A0K9PQP7</accession>
<keyword evidence="11 15" id="KW-0067">ATP-binding</keyword>
<evidence type="ECO:0000256" key="1">
    <source>
        <dbReference type="ARBA" id="ARBA00004162"/>
    </source>
</evidence>
<evidence type="ECO:0000256" key="2">
    <source>
        <dbReference type="ARBA" id="ARBA00022527"/>
    </source>
</evidence>
<dbReference type="SUPFAM" id="SSF56112">
    <property type="entry name" value="Protein kinase-like (PK-like)"/>
    <property type="match status" value="1"/>
</dbReference>
<feature type="domain" description="Protein kinase" evidence="19">
    <location>
        <begin position="590"/>
        <end position="883"/>
    </location>
</feature>
<dbReference type="Gene3D" id="3.30.200.20">
    <property type="entry name" value="Phosphorylase Kinase, domain 1"/>
    <property type="match status" value="1"/>
</dbReference>
<dbReference type="PANTHER" id="PTHR45631:SF202">
    <property type="entry name" value="SENESCENCE-INDUCED RECEPTOR-LIKE SERINE_THREONINE-PROTEIN KINASE"/>
    <property type="match status" value="1"/>
</dbReference>
<dbReference type="GO" id="GO:0005886">
    <property type="term" value="C:plasma membrane"/>
    <property type="evidence" value="ECO:0007669"/>
    <property type="project" value="UniProtKB-SubCell"/>
</dbReference>
<dbReference type="FunFam" id="3.30.200.20:FF:000394">
    <property type="entry name" value="Leucine-rich repeat receptor-like protein kinase"/>
    <property type="match status" value="1"/>
</dbReference>
<keyword evidence="10" id="KW-0418">Kinase</keyword>
<evidence type="ECO:0000256" key="3">
    <source>
        <dbReference type="ARBA" id="ARBA00022553"/>
    </source>
</evidence>
<protein>
    <recommendedName>
        <fullName evidence="19">Protein kinase domain-containing protein</fullName>
    </recommendedName>
</protein>
<evidence type="ECO:0000256" key="12">
    <source>
        <dbReference type="ARBA" id="ARBA00022989"/>
    </source>
</evidence>
<organism evidence="20 21">
    <name type="scientific">Zostera marina</name>
    <name type="common">Eelgrass</name>
    <dbReference type="NCBI Taxonomy" id="29655"/>
    <lineage>
        <taxon>Eukaryota</taxon>
        <taxon>Viridiplantae</taxon>
        <taxon>Streptophyta</taxon>
        <taxon>Embryophyta</taxon>
        <taxon>Tracheophyta</taxon>
        <taxon>Spermatophyta</taxon>
        <taxon>Magnoliopsida</taxon>
        <taxon>Liliopsida</taxon>
        <taxon>Zosteraceae</taxon>
        <taxon>Zostera</taxon>
    </lineage>
</organism>
<keyword evidence="12 17" id="KW-1133">Transmembrane helix</keyword>
<evidence type="ECO:0000256" key="14">
    <source>
        <dbReference type="ARBA" id="ARBA00023170"/>
    </source>
</evidence>
<sequence>METPNRGTCLILIGYVLFLSSLQEPVSGGQEGFISIDCGKTYTYHDKKTDLKYVPDTNFIDSGENNQISSYFRGVLDGNADYAQSYNLRSFPNGTRNCYTLRPVIKGSKYLLRAFFKYGNYDGKDILPRFDLYLGENLWFHVQIVNSSRNSYTEIIAVAPANSISVCLLNRNTGVPFISSLELRPLNDSLYREVDTSSSLVLRSTLDCGETGDIQIRYPDDSYDRLWNTYLRYNWTSIRTTSDSFDATMSEYQPPSKVMKTAAIPKSGFELDFYSDLEKFEWSKDAVGPPKHYIFLHFAELESLGINDSRIFNVKLNDEVIGYNVTPKYMSTTTITNGKPRNYDKISLSIYSVAGSTLPPILNSLRIYISKQLNEKNTHSQDVDAIMDIKYEYKVKMDWMGDPCFPLELRWKGLTCSNEITKSPRIISLNLSSRGLSGKLIESVADLTELEQLDLSINNLEGEIPDFLANLAHLYFLNLTGSGLHGPIPPALQHKLEKGLLTLSFEGFRNSANSKKTVVIVVGSVVSVSFLLFMVLIFVWRRKNKKKDLESSKRYSSSPSAVLLNQNNDGLHFQLKSRKFSYGELIGITNNFRKVLGKGGFGTVYHGVMENGDGVAVKVLSKLSSQGPKEFQNEAQLLTRIHHRNLVPLVGYCYDKDHLALVYERMEEGTLESHLSGTSGRTTVFSWRERLKIALGAAQGLEYLHKGCKPVIVHRDVKTSNILLDRKMEARISDFGLSKIFEKDGITHITTAIMGTRGYLDPEYNITNKLNEKSDVYSFGIVLLELITGKPAIIRSTFEPIHIIDWVQPGVEHGDLYAIVDHKLGDLYNVNSIWKVLEAALACTRSRSFERITMSEVVFLLKECFELETDNDNTVHSVSHGNSSNSIGNSMKNYDND</sequence>
<evidence type="ECO:0000256" key="6">
    <source>
        <dbReference type="ARBA" id="ARBA00022692"/>
    </source>
</evidence>
<dbReference type="Pfam" id="PF12819">
    <property type="entry name" value="Malectin_like"/>
    <property type="match status" value="1"/>
</dbReference>
<name>A0A0K9PQP7_ZOSMR</name>
<keyword evidence="6 17" id="KW-0812">Transmembrane</keyword>
<feature type="chain" id="PRO_5005528222" description="Protein kinase domain-containing protein" evidence="18">
    <location>
        <begin position="29"/>
        <end position="897"/>
    </location>
</feature>
<evidence type="ECO:0000256" key="4">
    <source>
        <dbReference type="ARBA" id="ARBA00022614"/>
    </source>
</evidence>
<evidence type="ECO:0000256" key="15">
    <source>
        <dbReference type="PROSITE-ProRule" id="PRU10141"/>
    </source>
</evidence>
<dbReference type="InterPro" id="IPR032675">
    <property type="entry name" value="LRR_dom_sf"/>
</dbReference>
<keyword evidence="5" id="KW-0808">Transferase</keyword>
<keyword evidence="9 15" id="KW-0547">Nucleotide-binding</keyword>
<dbReference type="Pfam" id="PF00560">
    <property type="entry name" value="LRR_1"/>
    <property type="match status" value="1"/>
</dbReference>
<evidence type="ECO:0000256" key="16">
    <source>
        <dbReference type="SAM" id="MobiDB-lite"/>
    </source>
</evidence>
<evidence type="ECO:0000256" key="10">
    <source>
        <dbReference type="ARBA" id="ARBA00022777"/>
    </source>
</evidence>
<dbReference type="Gene3D" id="3.80.10.10">
    <property type="entry name" value="Ribonuclease Inhibitor"/>
    <property type="match status" value="1"/>
</dbReference>
<proteinExistence type="predicted"/>
<dbReference type="InterPro" id="IPR001611">
    <property type="entry name" value="Leu-rich_rpt"/>
</dbReference>
<dbReference type="InterPro" id="IPR000719">
    <property type="entry name" value="Prot_kinase_dom"/>
</dbReference>
<dbReference type="Gene3D" id="1.10.510.10">
    <property type="entry name" value="Transferase(Phosphotransferase) domain 1"/>
    <property type="match status" value="1"/>
</dbReference>
<keyword evidence="14" id="KW-0675">Receptor</keyword>
<dbReference type="GO" id="GO:0004674">
    <property type="term" value="F:protein serine/threonine kinase activity"/>
    <property type="evidence" value="ECO:0007669"/>
    <property type="project" value="UniProtKB-KW"/>
</dbReference>
<reference evidence="21" key="1">
    <citation type="journal article" date="2016" name="Nature">
        <title>The genome of the seagrass Zostera marina reveals angiosperm adaptation to the sea.</title>
        <authorList>
            <person name="Olsen J.L."/>
            <person name="Rouze P."/>
            <person name="Verhelst B."/>
            <person name="Lin Y.-C."/>
            <person name="Bayer T."/>
            <person name="Collen J."/>
            <person name="Dattolo E."/>
            <person name="De Paoli E."/>
            <person name="Dittami S."/>
            <person name="Maumus F."/>
            <person name="Michel G."/>
            <person name="Kersting A."/>
            <person name="Lauritano C."/>
            <person name="Lohaus R."/>
            <person name="Toepel M."/>
            <person name="Tonon T."/>
            <person name="Vanneste K."/>
            <person name="Amirebrahimi M."/>
            <person name="Brakel J."/>
            <person name="Bostroem C."/>
            <person name="Chovatia M."/>
            <person name="Grimwood J."/>
            <person name="Jenkins J.W."/>
            <person name="Jueterbock A."/>
            <person name="Mraz A."/>
            <person name="Stam W.T."/>
            <person name="Tice H."/>
            <person name="Bornberg-Bauer E."/>
            <person name="Green P.J."/>
            <person name="Pearson G.A."/>
            <person name="Procaccini G."/>
            <person name="Duarte C.M."/>
            <person name="Schmutz J."/>
            <person name="Reusch T.B.H."/>
            <person name="Van de Peer Y."/>
        </authorList>
    </citation>
    <scope>NUCLEOTIDE SEQUENCE [LARGE SCALE GENOMIC DNA]</scope>
    <source>
        <strain evidence="21">cv. Finnish</strain>
    </source>
</reference>
<evidence type="ECO:0000256" key="8">
    <source>
        <dbReference type="ARBA" id="ARBA00022737"/>
    </source>
</evidence>
<dbReference type="CDD" id="cd14066">
    <property type="entry name" value="STKc_IRAK"/>
    <property type="match status" value="1"/>
</dbReference>
<dbReference type="InterPro" id="IPR011009">
    <property type="entry name" value="Kinase-like_dom_sf"/>
</dbReference>
<dbReference type="PROSITE" id="PS00107">
    <property type="entry name" value="PROTEIN_KINASE_ATP"/>
    <property type="match status" value="1"/>
</dbReference>
<dbReference type="OMA" id="RDSCQPA"/>
<dbReference type="Proteomes" id="UP000036987">
    <property type="component" value="Unassembled WGS sequence"/>
</dbReference>
<dbReference type="FunFam" id="1.10.510.10:FF:000146">
    <property type="entry name" value="LRR receptor-like serine/threonine-protein kinase IOS1"/>
    <property type="match status" value="1"/>
</dbReference>
<feature type="signal peptide" evidence="18">
    <location>
        <begin position="1"/>
        <end position="28"/>
    </location>
</feature>
<dbReference type="PROSITE" id="PS50011">
    <property type="entry name" value="PROTEIN_KINASE_DOM"/>
    <property type="match status" value="1"/>
</dbReference>
<evidence type="ECO:0000256" key="18">
    <source>
        <dbReference type="SAM" id="SignalP"/>
    </source>
</evidence>
<dbReference type="AlphaFoldDB" id="A0A0K9PQP7"/>
<dbReference type="FunFam" id="3.80.10.10:FF:000129">
    <property type="entry name" value="Leucine-rich repeat receptor-like kinase"/>
    <property type="match status" value="1"/>
</dbReference>
<evidence type="ECO:0000256" key="17">
    <source>
        <dbReference type="SAM" id="Phobius"/>
    </source>
</evidence>
<feature type="transmembrane region" description="Helical" evidence="17">
    <location>
        <begin position="518"/>
        <end position="540"/>
    </location>
</feature>
<feature type="region of interest" description="Disordered" evidence="16">
    <location>
        <begin position="875"/>
        <end position="897"/>
    </location>
</feature>
<dbReference type="Pfam" id="PF00069">
    <property type="entry name" value="Pkinase"/>
    <property type="match status" value="1"/>
</dbReference>
<dbReference type="InterPro" id="IPR008271">
    <property type="entry name" value="Ser/Thr_kinase_AS"/>
</dbReference>
<dbReference type="GO" id="GO:0005524">
    <property type="term" value="F:ATP binding"/>
    <property type="evidence" value="ECO:0007669"/>
    <property type="project" value="UniProtKB-UniRule"/>
</dbReference>
<dbReference type="SUPFAM" id="SSF52058">
    <property type="entry name" value="L domain-like"/>
    <property type="match status" value="1"/>
</dbReference>
<evidence type="ECO:0000313" key="20">
    <source>
        <dbReference type="EMBL" id="KMZ70560.1"/>
    </source>
</evidence>
<keyword evidence="3" id="KW-0597">Phosphoprotein</keyword>
<keyword evidence="21" id="KW-1185">Reference proteome</keyword>
<dbReference type="STRING" id="29655.A0A0K9PQP7"/>
<evidence type="ECO:0000256" key="9">
    <source>
        <dbReference type="ARBA" id="ARBA00022741"/>
    </source>
</evidence>
<evidence type="ECO:0000313" key="21">
    <source>
        <dbReference type="Proteomes" id="UP000036987"/>
    </source>
</evidence>